<evidence type="ECO:0000313" key="1">
    <source>
        <dbReference type="EMBL" id="STW48131.1"/>
    </source>
</evidence>
<dbReference type="SUPFAM" id="SSF56796">
    <property type="entry name" value="Dehydroquinate synthase-like"/>
    <property type="match status" value="1"/>
</dbReference>
<organism evidence="1 2">
    <name type="scientific">Klebsiella pneumoniae</name>
    <dbReference type="NCBI Taxonomy" id="573"/>
    <lineage>
        <taxon>Bacteria</taxon>
        <taxon>Pseudomonadati</taxon>
        <taxon>Pseudomonadota</taxon>
        <taxon>Gammaproteobacteria</taxon>
        <taxon>Enterobacterales</taxon>
        <taxon>Enterobacteriaceae</taxon>
        <taxon>Klebsiella/Raoultella group</taxon>
        <taxon>Klebsiella</taxon>
        <taxon>Klebsiella pneumoniae complex</taxon>
    </lineage>
</organism>
<dbReference type="EC" id="1.1.1.202" evidence="1"/>
<gene>
    <name evidence="1" type="primary">dhaT_3</name>
    <name evidence="1" type="ORF">NCTC9617_04720</name>
</gene>
<evidence type="ECO:0000313" key="2">
    <source>
        <dbReference type="Proteomes" id="UP000255167"/>
    </source>
</evidence>
<protein>
    <submittedName>
        <fullName evidence="1">Alcohol dehydrogenase</fullName>
        <ecNumber evidence="1">1.1.1.202</ecNumber>
    </submittedName>
</protein>
<sequence>MSYRMFDYLVPNVNFFGPNAISVVGERCQLLGGKKALLVTDKGLRAIKDGAVDKNPALSAGGRDRGGDL</sequence>
<dbReference type="EMBL" id="UGNC01000005">
    <property type="protein sequence ID" value="STW48131.1"/>
    <property type="molecule type" value="Genomic_DNA"/>
</dbReference>
<keyword evidence="1" id="KW-0560">Oxidoreductase</keyword>
<accession>A0A378FS97</accession>
<proteinExistence type="predicted"/>
<dbReference type="Proteomes" id="UP000255167">
    <property type="component" value="Unassembled WGS sequence"/>
</dbReference>
<dbReference type="AlphaFoldDB" id="A0A378FS97"/>
<reference evidence="1 2" key="1">
    <citation type="submission" date="2018-06" db="EMBL/GenBank/DDBJ databases">
        <authorList>
            <consortium name="Pathogen Informatics"/>
            <person name="Doyle S."/>
        </authorList>
    </citation>
    <scope>NUCLEOTIDE SEQUENCE [LARGE SCALE GENOMIC DNA]</scope>
    <source>
        <strain evidence="1 2">NCTC9617</strain>
    </source>
</reference>
<dbReference type="Gene3D" id="3.40.50.1970">
    <property type="match status" value="1"/>
</dbReference>
<dbReference type="GO" id="GO:0047516">
    <property type="term" value="F:1,3-propanediol dehydrogenase activity"/>
    <property type="evidence" value="ECO:0007669"/>
    <property type="project" value="UniProtKB-EC"/>
</dbReference>
<name>A0A378FS97_KLEPN</name>